<dbReference type="HOGENOM" id="CLU_086083_0_0_1"/>
<dbReference type="FunCoup" id="I2H0E6">
    <property type="interactions" value="333"/>
</dbReference>
<evidence type="ECO:0000313" key="3">
    <source>
        <dbReference type="Proteomes" id="UP000002866"/>
    </source>
</evidence>
<dbReference type="GeneID" id="14494925"/>
<feature type="region of interest" description="Disordered" evidence="1">
    <location>
        <begin position="1"/>
        <end position="105"/>
    </location>
</feature>
<organism evidence="2 3">
    <name type="scientific">Henningerozyma blattae (strain ATCC 34711 / CBS 6284 / DSM 70876 / NBRC 10599 / NRRL Y-10934 / UCD 77-7)</name>
    <name type="common">Yeast</name>
    <name type="synonym">Tetrapisispora blattae</name>
    <dbReference type="NCBI Taxonomy" id="1071380"/>
    <lineage>
        <taxon>Eukaryota</taxon>
        <taxon>Fungi</taxon>
        <taxon>Dikarya</taxon>
        <taxon>Ascomycota</taxon>
        <taxon>Saccharomycotina</taxon>
        <taxon>Saccharomycetes</taxon>
        <taxon>Saccharomycetales</taxon>
        <taxon>Saccharomycetaceae</taxon>
        <taxon>Henningerozyma</taxon>
    </lineage>
</organism>
<feature type="compositionally biased region" description="Polar residues" evidence="1">
    <location>
        <begin position="82"/>
        <end position="105"/>
    </location>
</feature>
<dbReference type="OrthoDB" id="4060584at2759"/>
<sequence>MEDGSEFSMTPATPPRSRGRRASNIDDEHGATFSSGISLETPKRQQQLSNPLTPLTTTAFKAPSSSSSTLLPSSVNKGVKANSRNSANICKTPEYTPNNKESTTRNVSGLNRVSRVLFPMAFQTEEKSYNLESHNVNDSKTDLLPPKRTASRPLLDVLTSSPIQDGETNFARLKLLKQDPGTPSDRLITQEDLDEWYVKESANMPLDSDDEKDEVYITKKISNPFESNDHIHNIKDSTFNNSSSSNNIFQDLETEEDNHAKLLKNNPDIEDTITYVNKKGAVVQQRKLTDLEKQRFKPKRLFSTELQNLNNNSK</sequence>
<proteinExistence type="predicted"/>
<feature type="compositionally biased region" description="Polar residues" evidence="1">
    <location>
        <begin position="32"/>
        <end position="59"/>
    </location>
</feature>
<dbReference type="eggNOG" id="ENOG502S3ZS">
    <property type="taxonomic scope" value="Eukaryota"/>
</dbReference>
<dbReference type="InParanoid" id="I2H0E6"/>
<accession>I2H0E6</accession>
<reference evidence="2 3" key="1">
    <citation type="journal article" date="2011" name="Proc. Natl. Acad. Sci. U.S.A.">
        <title>Evolutionary erosion of yeast sex chromosomes by mating-type switching accidents.</title>
        <authorList>
            <person name="Gordon J.L."/>
            <person name="Armisen D."/>
            <person name="Proux-Wera E."/>
            <person name="Oheigeartaigh S.S."/>
            <person name="Byrne K.P."/>
            <person name="Wolfe K.H."/>
        </authorList>
    </citation>
    <scope>NUCLEOTIDE SEQUENCE [LARGE SCALE GENOMIC DNA]</scope>
    <source>
        <strain evidence="3">ATCC 34711 / CBS 6284 / DSM 70876 / NBRC 10599 / NRRL Y-10934 / UCD 77-7</strain>
    </source>
</reference>
<dbReference type="EMBL" id="HE806318">
    <property type="protein sequence ID" value="CCH59848.1"/>
    <property type="molecule type" value="Genomic_DNA"/>
</dbReference>
<evidence type="ECO:0000256" key="1">
    <source>
        <dbReference type="SAM" id="MobiDB-lite"/>
    </source>
</evidence>
<dbReference type="KEGG" id="tbl:TBLA_0C00310"/>
<name>I2H0E6_HENB6</name>
<feature type="compositionally biased region" description="Low complexity" evidence="1">
    <location>
        <begin position="63"/>
        <end position="74"/>
    </location>
</feature>
<dbReference type="AlphaFoldDB" id="I2H0E6"/>
<dbReference type="STRING" id="1071380.I2H0E6"/>
<protein>
    <submittedName>
        <fullName evidence="2">Uncharacterized protein</fullName>
    </submittedName>
</protein>
<gene>
    <name evidence="2" type="primary">TBLA0C00310</name>
    <name evidence="2" type="ORF">TBLA_0C00310</name>
</gene>
<dbReference type="RefSeq" id="XP_004179367.1">
    <property type="nucleotide sequence ID" value="XM_004179319.1"/>
</dbReference>
<evidence type="ECO:0000313" key="2">
    <source>
        <dbReference type="EMBL" id="CCH59848.1"/>
    </source>
</evidence>
<dbReference type="Proteomes" id="UP000002866">
    <property type="component" value="Chromosome 3"/>
</dbReference>
<keyword evidence="3" id="KW-1185">Reference proteome</keyword>
<dbReference type="OMA" id="GIECEND"/>